<keyword evidence="8 13" id="KW-0560">Oxidoreductase</keyword>
<dbReference type="GO" id="GO:0016020">
    <property type="term" value="C:membrane"/>
    <property type="evidence" value="ECO:0007669"/>
    <property type="project" value="UniProtKB-SubCell"/>
</dbReference>
<comment type="similarity">
    <text evidence="3 13">Belongs to the cytochrome P450 family.</text>
</comment>
<evidence type="ECO:0000256" key="7">
    <source>
        <dbReference type="ARBA" id="ARBA00022989"/>
    </source>
</evidence>
<dbReference type="GO" id="GO:0004497">
    <property type="term" value="F:monooxygenase activity"/>
    <property type="evidence" value="ECO:0007669"/>
    <property type="project" value="UniProtKB-KW"/>
</dbReference>
<dbReference type="Gene3D" id="1.10.630.10">
    <property type="entry name" value="Cytochrome P450"/>
    <property type="match status" value="1"/>
</dbReference>
<gene>
    <name evidence="15" type="ORF">OSB04_030095</name>
</gene>
<comment type="caution">
    <text evidence="15">The sequence shown here is derived from an EMBL/GenBank/DDBJ whole genome shotgun (WGS) entry which is preliminary data.</text>
</comment>
<accession>A0AA38VWD5</accession>
<keyword evidence="11 14" id="KW-0472">Membrane</keyword>
<dbReference type="SUPFAM" id="SSF48264">
    <property type="entry name" value="Cytochrome P450"/>
    <property type="match status" value="1"/>
</dbReference>
<dbReference type="GO" id="GO:0005506">
    <property type="term" value="F:iron ion binding"/>
    <property type="evidence" value="ECO:0007669"/>
    <property type="project" value="InterPro"/>
</dbReference>
<evidence type="ECO:0008006" key="17">
    <source>
        <dbReference type="Google" id="ProtNLM"/>
    </source>
</evidence>
<keyword evidence="6 12" id="KW-0479">Metal-binding</keyword>
<dbReference type="PRINTS" id="PR00463">
    <property type="entry name" value="EP450I"/>
</dbReference>
<evidence type="ECO:0000313" key="15">
    <source>
        <dbReference type="EMBL" id="KAJ9537362.1"/>
    </source>
</evidence>
<dbReference type="FunFam" id="1.10.630.10:FF:000043">
    <property type="entry name" value="Cytochrome P450 99A2"/>
    <property type="match status" value="1"/>
</dbReference>
<evidence type="ECO:0000256" key="8">
    <source>
        <dbReference type="ARBA" id="ARBA00023002"/>
    </source>
</evidence>
<dbReference type="GO" id="GO:0016705">
    <property type="term" value="F:oxidoreductase activity, acting on paired donors, with incorporation or reduction of molecular oxygen"/>
    <property type="evidence" value="ECO:0007669"/>
    <property type="project" value="InterPro"/>
</dbReference>
<dbReference type="PANTHER" id="PTHR47955:SF13">
    <property type="entry name" value="CYTOCHROME P450"/>
    <property type="match status" value="1"/>
</dbReference>
<dbReference type="Pfam" id="PF00067">
    <property type="entry name" value="p450"/>
    <property type="match status" value="1"/>
</dbReference>
<evidence type="ECO:0000256" key="4">
    <source>
        <dbReference type="ARBA" id="ARBA00022617"/>
    </source>
</evidence>
<evidence type="ECO:0000256" key="12">
    <source>
        <dbReference type="PIRSR" id="PIRSR602401-1"/>
    </source>
</evidence>
<dbReference type="GO" id="GO:0020037">
    <property type="term" value="F:heme binding"/>
    <property type="evidence" value="ECO:0007669"/>
    <property type="project" value="InterPro"/>
</dbReference>
<dbReference type="InterPro" id="IPR001128">
    <property type="entry name" value="Cyt_P450"/>
</dbReference>
<proteinExistence type="inferred from homology"/>
<evidence type="ECO:0000256" key="3">
    <source>
        <dbReference type="ARBA" id="ARBA00010617"/>
    </source>
</evidence>
<evidence type="ECO:0000256" key="13">
    <source>
        <dbReference type="RuleBase" id="RU000461"/>
    </source>
</evidence>
<evidence type="ECO:0000256" key="1">
    <source>
        <dbReference type="ARBA" id="ARBA00001971"/>
    </source>
</evidence>
<dbReference type="InterPro" id="IPR036396">
    <property type="entry name" value="Cyt_P450_sf"/>
</dbReference>
<evidence type="ECO:0000313" key="16">
    <source>
        <dbReference type="Proteomes" id="UP001172457"/>
    </source>
</evidence>
<name>A0AA38VWD5_9ASTR</name>
<dbReference type="Proteomes" id="UP001172457">
    <property type="component" value="Chromosome 8"/>
</dbReference>
<evidence type="ECO:0000256" key="5">
    <source>
        <dbReference type="ARBA" id="ARBA00022692"/>
    </source>
</evidence>
<keyword evidence="5 14" id="KW-0812">Transmembrane</keyword>
<evidence type="ECO:0000256" key="11">
    <source>
        <dbReference type="ARBA" id="ARBA00023136"/>
    </source>
</evidence>
<comment type="cofactor">
    <cofactor evidence="1 12">
        <name>heme</name>
        <dbReference type="ChEBI" id="CHEBI:30413"/>
    </cofactor>
</comment>
<evidence type="ECO:0000256" key="2">
    <source>
        <dbReference type="ARBA" id="ARBA00004167"/>
    </source>
</evidence>
<evidence type="ECO:0000256" key="14">
    <source>
        <dbReference type="SAM" id="Phobius"/>
    </source>
</evidence>
<keyword evidence="10 13" id="KW-0503">Monooxygenase</keyword>
<dbReference type="PANTHER" id="PTHR47955">
    <property type="entry name" value="CYTOCHROME P450 FAMILY 71 PROTEIN"/>
    <property type="match status" value="1"/>
</dbReference>
<dbReference type="EMBL" id="JARYMX010000008">
    <property type="protein sequence ID" value="KAJ9537362.1"/>
    <property type="molecule type" value="Genomic_DNA"/>
</dbReference>
<evidence type="ECO:0000256" key="9">
    <source>
        <dbReference type="ARBA" id="ARBA00023004"/>
    </source>
</evidence>
<feature type="binding site" description="axial binding residue" evidence="12">
    <location>
        <position position="439"/>
    </location>
    <ligand>
        <name>heme</name>
        <dbReference type="ChEBI" id="CHEBI:30413"/>
    </ligand>
    <ligandPart>
        <name>Fe</name>
        <dbReference type="ChEBI" id="CHEBI:18248"/>
    </ligandPart>
</feature>
<dbReference type="AlphaFoldDB" id="A0AA38VWD5"/>
<dbReference type="PROSITE" id="PS00086">
    <property type="entry name" value="CYTOCHROME_P450"/>
    <property type="match status" value="1"/>
</dbReference>
<keyword evidence="16" id="KW-1185">Reference proteome</keyword>
<reference evidence="15" key="1">
    <citation type="submission" date="2023-03" db="EMBL/GenBank/DDBJ databases">
        <title>Chromosome-scale reference genome and RAD-based genetic map of yellow starthistle (Centaurea solstitialis) reveal putative structural variation and QTLs associated with invader traits.</title>
        <authorList>
            <person name="Reatini B."/>
            <person name="Cang F.A."/>
            <person name="Jiang Q."/>
            <person name="Mckibben M.T.W."/>
            <person name="Barker M.S."/>
            <person name="Rieseberg L.H."/>
            <person name="Dlugosch K.M."/>
        </authorList>
    </citation>
    <scope>NUCLEOTIDE SEQUENCE</scope>
    <source>
        <strain evidence="15">CAN-66</strain>
        <tissue evidence="15">Leaf</tissue>
    </source>
</reference>
<protein>
    <recommendedName>
        <fullName evidence="17">Cytochrome P450</fullName>
    </recommendedName>
</protein>
<sequence length="501" mass="57233">MDTIITIFVVVSSLILSLYFLVLNKKTKSLNLPPGPPKLPLIGNLHQVSGKLPHRVFRDLAQKYGPVMHLKLGQVNTIVISSPRLAKEVLKTNDMAIADRPVMLIADMVLGDRGVILAQYGDHWRQMKKIMSLQLLSAKKVRSIQRIREEQIGRMMEFYRLSNGNPVNIHTKVAETINTILCISSLGSKCRQQERLIEFMEEMERETGVLLDMFPSLEFVDRLIRNSIFKRLKKTYDDLLDDILDEHHMRKRDHDQQQQEVDEEEEGLLGSLLRMREEGGLEFPITNNVIKAMFVDVFAGGTDTSTATIEWAMTELITHPIIMEKVQTEIRAAFKGKTVITEADLQELSCLQCIIKETLRLHPPLPLLVPHGTREEFKVDGYDIPVNQRLFINGWACSTDPEYWEEPNSFKPERFEKTLVDLTGNDYQFIPFGSGRRICPGIHFGLRTVEFFLAHMLNNYDWNLPHGLNPSNLDTTETLRGGVLMIKNDPLTLIPTPYSSA</sequence>
<dbReference type="InterPro" id="IPR017972">
    <property type="entry name" value="Cyt_P450_CS"/>
</dbReference>
<dbReference type="PRINTS" id="PR00385">
    <property type="entry name" value="P450"/>
</dbReference>
<feature type="transmembrane region" description="Helical" evidence="14">
    <location>
        <begin position="6"/>
        <end position="23"/>
    </location>
</feature>
<keyword evidence="9 12" id="KW-0408">Iron</keyword>
<dbReference type="InterPro" id="IPR002401">
    <property type="entry name" value="Cyt_P450_E_grp-I"/>
</dbReference>
<keyword evidence="4 12" id="KW-0349">Heme</keyword>
<keyword evidence="7 14" id="KW-1133">Transmembrane helix</keyword>
<dbReference type="GO" id="GO:0051762">
    <property type="term" value="P:sesquiterpene biosynthetic process"/>
    <property type="evidence" value="ECO:0007669"/>
    <property type="project" value="UniProtKB-ARBA"/>
</dbReference>
<comment type="subcellular location">
    <subcellularLocation>
        <location evidence="2">Membrane</location>
        <topology evidence="2">Single-pass membrane protein</topology>
    </subcellularLocation>
</comment>
<organism evidence="15 16">
    <name type="scientific">Centaurea solstitialis</name>
    <name type="common">yellow star-thistle</name>
    <dbReference type="NCBI Taxonomy" id="347529"/>
    <lineage>
        <taxon>Eukaryota</taxon>
        <taxon>Viridiplantae</taxon>
        <taxon>Streptophyta</taxon>
        <taxon>Embryophyta</taxon>
        <taxon>Tracheophyta</taxon>
        <taxon>Spermatophyta</taxon>
        <taxon>Magnoliopsida</taxon>
        <taxon>eudicotyledons</taxon>
        <taxon>Gunneridae</taxon>
        <taxon>Pentapetalae</taxon>
        <taxon>asterids</taxon>
        <taxon>campanulids</taxon>
        <taxon>Asterales</taxon>
        <taxon>Asteraceae</taxon>
        <taxon>Carduoideae</taxon>
        <taxon>Cardueae</taxon>
        <taxon>Centaureinae</taxon>
        <taxon>Centaurea</taxon>
    </lineage>
</organism>
<evidence type="ECO:0000256" key="6">
    <source>
        <dbReference type="ARBA" id="ARBA00022723"/>
    </source>
</evidence>
<evidence type="ECO:0000256" key="10">
    <source>
        <dbReference type="ARBA" id="ARBA00023033"/>
    </source>
</evidence>